<dbReference type="Gene3D" id="3.30.590.20">
    <property type="match status" value="1"/>
</dbReference>
<evidence type="ECO:0000313" key="7">
    <source>
        <dbReference type="EMBL" id="RZU54367.1"/>
    </source>
</evidence>
<comment type="caution">
    <text evidence="7">The sequence shown here is derived from an EMBL/GenBank/DDBJ whole genome shotgun (WGS) entry which is preliminary data.</text>
</comment>
<dbReference type="AlphaFoldDB" id="A0A4Q7ZT27"/>
<dbReference type="RefSeq" id="WP_130512729.1">
    <property type="nucleotide sequence ID" value="NZ_SHKY01000001.1"/>
</dbReference>
<sequence>MITLTEAAAEEHLAATAFTPAAPGLLGLTVELLLERPGLPQPLVESLAARPRMRHGYLTARSARVLVASGPPSPGIESCAERMAQDLDSARALVTGHGLGVLDTAADATPGAPQAYATAGVRVALEAGTEDAGPGGTARRWQVAQAVAPVLAAAFANSPLRRGRPTGWRSTRLALRHPAGGGVGGARLSGTPGPGAAGSRRSGAAARASDPGADWAAVVLDAPVAGAGSTPPSFRDWLRTGGTAAPTLRDLERHLRTVRPPVAARGHLEIDVADRQPGDGWRVPLAVIAALVDDPGAGDAALAATAPLAGTPGLWSRAARAALTDPALAVAARQCFLAAYAALARHGVARPLRDAVAGYLERYVLRGRCPADDVLDRGEHSIPRL</sequence>
<dbReference type="PANTHER" id="PTHR34378">
    <property type="entry name" value="GLUTAMATE--CYSTEINE LIGASE, CHLOROPLASTIC"/>
    <property type="match status" value="1"/>
</dbReference>
<protein>
    <recommendedName>
        <fullName evidence="1">glutamate--cysteine ligase</fullName>
        <ecNumber evidence="1">6.3.2.2</ecNumber>
    </recommendedName>
</protein>
<dbReference type="EC" id="6.3.2.2" evidence="1"/>
<dbReference type="GO" id="GO:0006750">
    <property type="term" value="P:glutathione biosynthetic process"/>
    <property type="evidence" value="ECO:0007669"/>
    <property type="project" value="InterPro"/>
</dbReference>
<dbReference type="GO" id="GO:0005524">
    <property type="term" value="F:ATP binding"/>
    <property type="evidence" value="ECO:0007669"/>
    <property type="project" value="UniProtKB-KW"/>
</dbReference>
<evidence type="ECO:0000256" key="5">
    <source>
        <dbReference type="ARBA" id="ARBA00048819"/>
    </source>
</evidence>
<dbReference type="OrthoDB" id="9780152at2"/>
<name>A0A4Q7ZT27_9ACTN</name>
<dbReference type="PANTHER" id="PTHR34378:SF1">
    <property type="entry name" value="GLUTAMATE--CYSTEINE LIGASE, CHLOROPLASTIC"/>
    <property type="match status" value="1"/>
</dbReference>
<evidence type="ECO:0000256" key="4">
    <source>
        <dbReference type="ARBA" id="ARBA00022840"/>
    </source>
</evidence>
<dbReference type="GO" id="GO:0004357">
    <property type="term" value="F:glutamate-cysteine ligase activity"/>
    <property type="evidence" value="ECO:0007669"/>
    <property type="project" value="UniProtKB-EC"/>
</dbReference>
<proteinExistence type="predicted"/>
<feature type="region of interest" description="Disordered" evidence="6">
    <location>
        <begin position="177"/>
        <end position="208"/>
    </location>
</feature>
<evidence type="ECO:0000256" key="2">
    <source>
        <dbReference type="ARBA" id="ARBA00022598"/>
    </source>
</evidence>
<comment type="catalytic activity">
    <reaction evidence="5">
        <text>L-cysteine + L-glutamate + ATP = gamma-L-glutamyl-L-cysteine + ADP + phosphate + H(+)</text>
        <dbReference type="Rhea" id="RHEA:13285"/>
        <dbReference type="ChEBI" id="CHEBI:15378"/>
        <dbReference type="ChEBI" id="CHEBI:29985"/>
        <dbReference type="ChEBI" id="CHEBI:30616"/>
        <dbReference type="ChEBI" id="CHEBI:35235"/>
        <dbReference type="ChEBI" id="CHEBI:43474"/>
        <dbReference type="ChEBI" id="CHEBI:58173"/>
        <dbReference type="ChEBI" id="CHEBI:456216"/>
        <dbReference type="EC" id="6.3.2.2"/>
    </reaction>
</comment>
<evidence type="ECO:0000256" key="3">
    <source>
        <dbReference type="ARBA" id="ARBA00022741"/>
    </source>
</evidence>
<dbReference type="Pfam" id="PF04107">
    <property type="entry name" value="GCS2"/>
    <property type="match status" value="1"/>
</dbReference>
<dbReference type="EMBL" id="SHKY01000001">
    <property type="protein sequence ID" value="RZU54367.1"/>
    <property type="molecule type" value="Genomic_DNA"/>
</dbReference>
<feature type="compositionally biased region" description="Gly residues" evidence="6">
    <location>
        <begin position="179"/>
        <end position="196"/>
    </location>
</feature>
<keyword evidence="8" id="KW-1185">Reference proteome</keyword>
<feature type="compositionally biased region" description="Low complexity" evidence="6">
    <location>
        <begin position="197"/>
        <end position="208"/>
    </location>
</feature>
<keyword evidence="2 7" id="KW-0436">Ligase</keyword>
<accession>A0A4Q7ZT27</accession>
<keyword evidence="4" id="KW-0067">ATP-binding</keyword>
<evidence type="ECO:0000256" key="6">
    <source>
        <dbReference type="SAM" id="MobiDB-lite"/>
    </source>
</evidence>
<keyword evidence="3" id="KW-0547">Nucleotide-binding</keyword>
<dbReference type="Proteomes" id="UP000292564">
    <property type="component" value="Unassembled WGS sequence"/>
</dbReference>
<dbReference type="InterPro" id="IPR035434">
    <property type="entry name" value="GCL_bact_plant"/>
</dbReference>
<evidence type="ECO:0000256" key="1">
    <source>
        <dbReference type="ARBA" id="ARBA00012220"/>
    </source>
</evidence>
<gene>
    <name evidence="7" type="ORF">EV385_6318</name>
</gene>
<dbReference type="SUPFAM" id="SSF55931">
    <property type="entry name" value="Glutamine synthetase/guanido kinase"/>
    <property type="match status" value="1"/>
</dbReference>
<evidence type="ECO:0000313" key="8">
    <source>
        <dbReference type="Proteomes" id="UP000292564"/>
    </source>
</evidence>
<organism evidence="7 8">
    <name type="scientific">Krasilnikovia cinnamomea</name>
    <dbReference type="NCBI Taxonomy" id="349313"/>
    <lineage>
        <taxon>Bacteria</taxon>
        <taxon>Bacillati</taxon>
        <taxon>Actinomycetota</taxon>
        <taxon>Actinomycetes</taxon>
        <taxon>Micromonosporales</taxon>
        <taxon>Micromonosporaceae</taxon>
        <taxon>Krasilnikovia</taxon>
    </lineage>
</organism>
<reference evidence="7 8" key="1">
    <citation type="submission" date="2019-02" db="EMBL/GenBank/DDBJ databases">
        <title>Sequencing the genomes of 1000 actinobacteria strains.</title>
        <authorList>
            <person name="Klenk H.-P."/>
        </authorList>
    </citation>
    <scope>NUCLEOTIDE SEQUENCE [LARGE SCALE GENOMIC DNA]</scope>
    <source>
        <strain evidence="7 8">DSM 45162</strain>
    </source>
</reference>
<dbReference type="InterPro" id="IPR006336">
    <property type="entry name" value="GCS2"/>
</dbReference>
<dbReference type="InterPro" id="IPR014746">
    <property type="entry name" value="Gln_synth/guanido_kin_cat_dom"/>
</dbReference>